<dbReference type="AlphaFoldDB" id="A0A0H4X1V8"/>
<dbReference type="KEGG" id="mym:A176_006558"/>
<organism evidence="3 4">
    <name type="scientific">Pseudomyxococcus hansupus</name>
    <dbReference type="NCBI Taxonomy" id="1297742"/>
    <lineage>
        <taxon>Bacteria</taxon>
        <taxon>Pseudomonadati</taxon>
        <taxon>Myxococcota</taxon>
        <taxon>Myxococcia</taxon>
        <taxon>Myxococcales</taxon>
        <taxon>Cystobacterineae</taxon>
        <taxon>Myxococcaceae</taxon>
        <taxon>Pseudomyxococcus</taxon>
    </lineage>
</organism>
<evidence type="ECO:0000256" key="1">
    <source>
        <dbReference type="SAM" id="MobiDB-lite"/>
    </source>
</evidence>
<dbReference type="PATRIC" id="fig|1297742.4.peg.6647"/>
<feature type="chain" id="PRO_5005212250" evidence="2">
    <location>
        <begin position="27"/>
        <end position="170"/>
    </location>
</feature>
<dbReference type="Proteomes" id="UP000009026">
    <property type="component" value="Chromosome"/>
</dbReference>
<feature type="region of interest" description="Disordered" evidence="1">
    <location>
        <begin position="26"/>
        <end position="170"/>
    </location>
</feature>
<evidence type="ECO:0000313" key="4">
    <source>
        <dbReference type="Proteomes" id="UP000009026"/>
    </source>
</evidence>
<dbReference type="EMBL" id="CP012109">
    <property type="protein sequence ID" value="AKQ69646.1"/>
    <property type="molecule type" value="Genomic_DNA"/>
</dbReference>
<accession>A0A0H4X1V8</accession>
<sequence>MTKFLKTKAVLASLAAGALVFGTACKSDSSATRDTSTTGSDMGTIDNPNSGTSTDTNTTTPPGTGGTGMDDPTMTPMPDDTVDPNNVDPNMDPTLNPGTGGTGTEVDPNLDPNMGAEPGTGGAGDVEPRNEDLDVEDDTTLEPGTGGSGMTDPDTRMTPPTPLPESGTQR</sequence>
<keyword evidence="4" id="KW-1185">Reference proteome</keyword>
<evidence type="ECO:0000256" key="2">
    <source>
        <dbReference type="SAM" id="SignalP"/>
    </source>
</evidence>
<feature type="signal peptide" evidence="2">
    <location>
        <begin position="1"/>
        <end position="26"/>
    </location>
</feature>
<keyword evidence="2" id="KW-0732">Signal</keyword>
<name>A0A0H4X1V8_9BACT</name>
<gene>
    <name evidence="3" type="ORF">A176_006558</name>
</gene>
<feature type="compositionally biased region" description="Low complexity" evidence="1">
    <location>
        <begin position="69"/>
        <end position="94"/>
    </location>
</feature>
<evidence type="ECO:0000313" key="3">
    <source>
        <dbReference type="EMBL" id="AKQ69646.1"/>
    </source>
</evidence>
<proteinExistence type="predicted"/>
<keyword evidence="3" id="KW-0449">Lipoprotein</keyword>
<reference evidence="3 4" key="1">
    <citation type="journal article" date="2016" name="PLoS ONE">
        <title>Complete Genome Sequence and Comparative Genomics of a Novel Myxobacterium Myxococcus hansupus.</title>
        <authorList>
            <person name="Sharma G."/>
            <person name="Narwani T."/>
            <person name="Subramanian S."/>
        </authorList>
    </citation>
    <scope>NUCLEOTIDE SEQUENCE [LARGE SCALE GENOMIC DNA]</scope>
    <source>
        <strain evidence="4">mixupus</strain>
    </source>
</reference>
<feature type="compositionally biased region" description="Low complexity" evidence="1">
    <location>
        <begin position="27"/>
        <end position="62"/>
    </location>
</feature>
<dbReference type="PROSITE" id="PS51257">
    <property type="entry name" value="PROKAR_LIPOPROTEIN"/>
    <property type="match status" value="1"/>
</dbReference>
<protein>
    <submittedName>
        <fullName evidence="3">Putative lipoprotein</fullName>
    </submittedName>
</protein>
<dbReference type="RefSeq" id="WP_002636207.1">
    <property type="nucleotide sequence ID" value="NZ_CP012109.1"/>
</dbReference>